<name>A0A3N4KUC2_9PEZI</name>
<keyword evidence="3" id="KW-1185">Reference proteome</keyword>
<dbReference type="Proteomes" id="UP000277580">
    <property type="component" value="Unassembled WGS sequence"/>
</dbReference>
<feature type="transmembrane region" description="Helical" evidence="1">
    <location>
        <begin position="12"/>
        <end position="34"/>
    </location>
</feature>
<keyword evidence="1" id="KW-0812">Transmembrane</keyword>
<dbReference type="InParanoid" id="A0A3N4KUC2"/>
<evidence type="ECO:0000256" key="1">
    <source>
        <dbReference type="SAM" id="Phobius"/>
    </source>
</evidence>
<dbReference type="AlphaFoldDB" id="A0A3N4KUC2"/>
<gene>
    <name evidence="2" type="ORF">P167DRAFT_140539</name>
</gene>
<sequence>MLNDSPNTCSLRIYIGFRYILLLPLQKVLLLFILHVPTSPASLSAHYSTPSHDMSSYTSPYPHPPSHHTSSTWYSGGTSAHASGAYTPFIYTTPTPCTYSTGSISISTSIFIPISTSIFIPISTSIFIPISTSIFIGTGTVSIGTSPSVSYPYLYPYKYKYPHSCSNQQLWSPE</sequence>
<keyword evidence="1" id="KW-1133">Transmembrane helix</keyword>
<organism evidence="2 3">
    <name type="scientific">Morchella conica CCBAS932</name>
    <dbReference type="NCBI Taxonomy" id="1392247"/>
    <lineage>
        <taxon>Eukaryota</taxon>
        <taxon>Fungi</taxon>
        <taxon>Dikarya</taxon>
        <taxon>Ascomycota</taxon>
        <taxon>Pezizomycotina</taxon>
        <taxon>Pezizomycetes</taxon>
        <taxon>Pezizales</taxon>
        <taxon>Morchellaceae</taxon>
        <taxon>Morchella</taxon>
    </lineage>
</organism>
<keyword evidence="1" id="KW-0472">Membrane</keyword>
<protein>
    <submittedName>
        <fullName evidence="2">Uncharacterized protein</fullName>
    </submittedName>
</protein>
<proteinExistence type="predicted"/>
<evidence type="ECO:0000313" key="2">
    <source>
        <dbReference type="EMBL" id="RPB13009.1"/>
    </source>
</evidence>
<accession>A0A3N4KUC2</accession>
<dbReference type="EMBL" id="ML119125">
    <property type="protein sequence ID" value="RPB13009.1"/>
    <property type="molecule type" value="Genomic_DNA"/>
</dbReference>
<evidence type="ECO:0000313" key="3">
    <source>
        <dbReference type="Proteomes" id="UP000277580"/>
    </source>
</evidence>
<reference evidence="2 3" key="1">
    <citation type="journal article" date="2018" name="Nat. Ecol. Evol.">
        <title>Pezizomycetes genomes reveal the molecular basis of ectomycorrhizal truffle lifestyle.</title>
        <authorList>
            <person name="Murat C."/>
            <person name="Payen T."/>
            <person name="Noel B."/>
            <person name="Kuo A."/>
            <person name="Morin E."/>
            <person name="Chen J."/>
            <person name="Kohler A."/>
            <person name="Krizsan K."/>
            <person name="Balestrini R."/>
            <person name="Da Silva C."/>
            <person name="Montanini B."/>
            <person name="Hainaut M."/>
            <person name="Levati E."/>
            <person name="Barry K.W."/>
            <person name="Belfiori B."/>
            <person name="Cichocki N."/>
            <person name="Clum A."/>
            <person name="Dockter R.B."/>
            <person name="Fauchery L."/>
            <person name="Guy J."/>
            <person name="Iotti M."/>
            <person name="Le Tacon F."/>
            <person name="Lindquist E.A."/>
            <person name="Lipzen A."/>
            <person name="Malagnac F."/>
            <person name="Mello A."/>
            <person name="Molinier V."/>
            <person name="Miyauchi S."/>
            <person name="Poulain J."/>
            <person name="Riccioni C."/>
            <person name="Rubini A."/>
            <person name="Sitrit Y."/>
            <person name="Splivallo R."/>
            <person name="Traeger S."/>
            <person name="Wang M."/>
            <person name="Zifcakova L."/>
            <person name="Wipf D."/>
            <person name="Zambonelli A."/>
            <person name="Paolocci F."/>
            <person name="Nowrousian M."/>
            <person name="Ottonello S."/>
            <person name="Baldrian P."/>
            <person name="Spatafora J.W."/>
            <person name="Henrissat B."/>
            <person name="Nagy L.G."/>
            <person name="Aury J.M."/>
            <person name="Wincker P."/>
            <person name="Grigoriev I.V."/>
            <person name="Bonfante P."/>
            <person name="Martin F.M."/>
        </authorList>
    </citation>
    <scope>NUCLEOTIDE SEQUENCE [LARGE SCALE GENOMIC DNA]</scope>
    <source>
        <strain evidence="2 3">CCBAS932</strain>
    </source>
</reference>